<reference evidence="1" key="1">
    <citation type="journal article" date="2021" name="Proc. Natl. Acad. Sci. U.S.A.">
        <title>A Catalog of Tens of Thousands of Viruses from Human Metagenomes Reveals Hidden Associations with Chronic Diseases.</title>
        <authorList>
            <person name="Tisza M.J."/>
            <person name="Buck C.B."/>
        </authorList>
    </citation>
    <scope>NUCLEOTIDE SEQUENCE</scope>
    <source>
        <strain evidence="1">CtagO6</strain>
    </source>
</reference>
<sequence length="92" mass="10738">MVDHFAMPGKMVWRSPAEAMNRRGFGNGVEAVSGRSILRRFGTQILYHLGRREARFCVQFRVHFTPKICTREGKMLHSKAENKHRKKTLKPR</sequence>
<name>A0A8S5NQ16_9CAUD</name>
<accession>A0A8S5NQ16</accession>
<evidence type="ECO:0000313" key="1">
    <source>
        <dbReference type="EMBL" id="DAD96362.1"/>
    </source>
</evidence>
<organism evidence="1">
    <name type="scientific">Myoviridae sp. ctagO6</name>
    <dbReference type="NCBI Taxonomy" id="2826667"/>
    <lineage>
        <taxon>Viruses</taxon>
        <taxon>Duplodnaviria</taxon>
        <taxon>Heunggongvirae</taxon>
        <taxon>Uroviricota</taxon>
        <taxon>Caudoviricetes</taxon>
    </lineage>
</organism>
<proteinExistence type="predicted"/>
<dbReference type="EMBL" id="BK015215">
    <property type="protein sequence ID" value="DAD96362.1"/>
    <property type="molecule type" value="Genomic_DNA"/>
</dbReference>
<protein>
    <submittedName>
        <fullName evidence="1">Uncharacterized protein</fullName>
    </submittedName>
</protein>